<dbReference type="Proteomes" id="UP001330184">
    <property type="component" value="Chromosome"/>
</dbReference>
<keyword evidence="1" id="KW-1133">Transmembrane helix</keyword>
<dbReference type="EMBL" id="AP027268">
    <property type="protein sequence ID" value="BDW93446.1"/>
    <property type="molecule type" value="Genomic_DNA"/>
</dbReference>
<evidence type="ECO:0000313" key="3">
    <source>
        <dbReference type="Proteomes" id="UP001330184"/>
    </source>
</evidence>
<dbReference type="RefSeq" id="WP_338193962.1">
    <property type="nucleotide sequence ID" value="NZ_AP027268.1"/>
</dbReference>
<reference evidence="2 3" key="1">
    <citation type="submission" date="2023-01" db="EMBL/GenBank/DDBJ databases">
        <title>Complete genome sequence of Muricauda aquimarina strain IFOP_LL357.</title>
        <authorList>
            <person name="Gajardo G."/>
            <person name="Ueki S."/>
            <person name="Maruyama F."/>
        </authorList>
    </citation>
    <scope>NUCLEOTIDE SEQUENCE [LARGE SCALE GENOMIC DNA]</scope>
    <source>
        <strain evidence="2 3">IFOP_LL357</strain>
    </source>
</reference>
<evidence type="ECO:0000313" key="2">
    <source>
        <dbReference type="EMBL" id="BDW93446.1"/>
    </source>
</evidence>
<protein>
    <submittedName>
        <fullName evidence="2">Uncharacterized protein</fullName>
    </submittedName>
</protein>
<keyword evidence="3" id="KW-1185">Reference proteome</keyword>
<feature type="transmembrane region" description="Helical" evidence="1">
    <location>
        <begin position="235"/>
        <end position="255"/>
    </location>
</feature>
<evidence type="ECO:0000256" key="1">
    <source>
        <dbReference type="SAM" id="Phobius"/>
    </source>
</evidence>
<gene>
    <name evidence="2" type="ORF">MACH07_22780</name>
</gene>
<keyword evidence="1" id="KW-0472">Membrane</keyword>
<accession>A0AA48HS85</accession>
<organism evidence="2 3">
    <name type="scientific">Flagellimonas marinaquae</name>
    <dbReference type="NCBI Taxonomy" id="254955"/>
    <lineage>
        <taxon>Bacteria</taxon>
        <taxon>Pseudomonadati</taxon>
        <taxon>Bacteroidota</taxon>
        <taxon>Flavobacteriia</taxon>
        <taxon>Flavobacteriales</taxon>
        <taxon>Flavobacteriaceae</taxon>
        <taxon>Flagellimonas</taxon>
    </lineage>
</organism>
<keyword evidence="1" id="KW-0812">Transmembrane</keyword>
<proteinExistence type="predicted"/>
<sequence>MMLRKPSISGHSYQGLEIFEVDDGIYYTFLKLKRSKGELELIQSFTTDTLSDLTSHIDPKKSLWVQLNTSRVLNKPLGRDRPKSMEQWVKTVFPNLDLEQFYFQIMDRDKLPVVSITKRSVLEGHLAELKKHGWVPAGLSLGVAGLSPCMDFLEPPIQGSNFLIVSLNDGSWNLSPTDCDLELKVELNGLQLPTVHLLSFSHLLGSIQGKDPVSNLTGFNQELQQRDKNKRLFQIGLQWGLGFLLALLLVNFLLFSNYRSKTLDSNGFIDPTQQASSLKQVRERVEVKKKKLQVLLGSSNSRATDYLDQIAAGLPESILLDILTYQPLTRPIQQDKPISLGTNQIIISGQTNNKIEFSGWTSQLESMEWVQEVEIERYEYTSSTVDNFSIKLYCHAIGQTK</sequence>
<dbReference type="AlphaFoldDB" id="A0AA48HS85"/>
<name>A0AA48HS85_9FLAO</name>